<evidence type="ECO:0000313" key="1">
    <source>
        <dbReference type="EMBL" id="MBS4184955.1"/>
    </source>
</evidence>
<dbReference type="InterPro" id="IPR006901">
    <property type="entry name" value="TrmK"/>
</dbReference>
<dbReference type="Pfam" id="PF04816">
    <property type="entry name" value="TrmK"/>
    <property type="match status" value="1"/>
</dbReference>
<sequence length="240" mass="26837">MNAEKLSMRLTAVAKYVPKEARLADIGSDHAYLPSYLVKNAGIPFAVAGEVAKGPYQSAKSNVMAEGLSDRISVRMGDGLEVIESGEIDCITIAGMGGALIASILENGKEKLETVKRLVLQPNISAITIRLWFLENEWELIAEEILEEDGKTYEILVAEKGNAKRPYQKNKMEMELLMGPFLIQNQNEIFKKKWLSESSNWERVKKQLENAAATPETVEKRKEIEDKLKLVEVALKIEKS</sequence>
<dbReference type="InterPro" id="IPR029063">
    <property type="entry name" value="SAM-dependent_MTases_sf"/>
</dbReference>
<dbReference type="SUPFAM" id="SSF53335">
    <property type="entry name" value="S-adenosyl-L-methionine-dependent methyltransferases"/>
    <property type="match status" value="1"/>
</dbReference>
<reference evidence="1" key="1">
    <citation type="submission" date="2021-05" db="EMBL/GenBank/DDBJ databases">
        <title>Novel Bacillus species.</title>
        <authorList>
            <person name="Liu G."/>
        </authorList>
    </citation>
    <scope>NUCLEOTIDE SEQUENCE</scope>
    <source>
        <strain evidence="1 3">FJAT-50051</strain>
    </source>
</reference>
<evidence type="ECO:0000313" key="2">
    <source>
        <dbReference type="EMBL" id="MCH6266525.1"/>
    </source>
</evidence>
<dbReference type="EMBL" id="JAGYPE010000005">
    <property type="protein sequence ID" value="MBS4184955.1"/>
    <property type="molecule type" value="Genomic_DNA"/>
</dbReference>
<dbReference type="Gene3D" id="3.40.50.150">
    <property type="entry name" value="Vaccinia Virus protein VP39"/>
    <property type="match status" value="1"/>
</dbReference>
<keyword evidence="3" id="KW-1185">Reference proteome</keyword>
<dbReference type="RefSeq" id="WP_213144827.1">
    <property type="nucleotide sequence ID" value="NZ_JAGYPE020000021.1"/>
</dbReference>
<gene>
    <name evidence="2" type="ORF">KHB02_013425</name>
    <name evidence="1" type="ORF">KHB02_26605</name>
</gene>
<accession>A0A942T3V5</accession>
<organism evidence="1">
    <name type="scientific">Neobacillus citreus</name>
    <dbReference type="NCBI Taxonomy" id="2833578"/>
    <lineage>
        <taxon>Bacteria</taxon>
        <taxon>Bacillati</taxon>
        <taxon>Bacillota</taxon>
        <taxon>Bacilli</taxon>
        <taxon>Bacillales</taxon>
        <taxon>Bacillaceae</taxon>
        <taxon>Neobacillus</taxon>
    </lineage>
</organism>
<dbReference type="PIRSF" id="PIRSF018637">
    <property type="entry name" value="TrmK"/>
    <property type="match status" value="1"/>
</dbReference>
<proteinExistence type="predicted"/>
<dbReference type="EMBL" id="JAGYPE020000021">
    <property type="protein sequence ID" value="MCH6266525.1"/>
    <property type="molecule type" value="Genomic_DNA"/>
</dbReference>
<protein>
    <submittedName>
        <fullName evidence="1">tRNA (Adenine(22)-N(1))-methyltransferase TrmK</fullName>
    </submittedName>
</protein>
<dbReference type="AlphaFoldDB" id="A0A942T3V5"/>
<dbReference type="GO" id="GO:0160105">
    <property type="term" value="F:tRNA (adenine(22)-N1)-methyltransferase activity"/>
    <property type="evidence" value="ECO:0007669"/>
    <property type="project" value="InterPro"/>
</dbReference>
<dbReference type="Gene3D" id="1.10.287.1890">
    <property type="match status" value="1"/>
</dbReference>
<dbReference type="Proteomes" id="UP000677265">
    <property type="component" value="Unassembled WGS sequence"/>
</dbReference>
<evidence type="ECO:0000313" key="3">
    <source>
        <dbReference type="Proteomes" id="UP000677265"/>
    </source>
</evidence>
<name>A0A942T3V5_9BACI</name>
<comment type="caution">
    <text evidence="1">The sequence shown here is derived from an EMBL/GenBank/DDBJ whole genome shotgun (WGS) entry which is preliminary data.</text>
</comment>
<dbReference type="PANTHER" id="PTHR38451">
    <property type="entry name" value="TRNA (ADENINE(22)-N(1))-METHYLTRANSFERASE"/>
    <property type="match status" value="1"/>
</dbReference>
<dbReference type="PANTHER" id="PTHR38451:SF1">
    <property type="entry name" value="TRNA (ADENINE(22)-N(1))-METHYLTRANSFERASE"/>
    <property type="match status" value="1"/>
</dbReference>